<dbReference type="HOGENOM" id="CLU_521526_0_0_0"/>
<dbReference type="SMART" id="SM00965">
    <property type="entry name" value="STN"/>
    <property type="match status" value="2"/>
</dbReference>
<feature type="transmembrane region" description="Helical" evidence="4">
    <location>
        <begin position="6"/>
        <end position="30"/>
    </location>
</feature>
<dbReference type="CDD" id="cd07341">
    <property type="entry name" value="M56_BlaR1_MecR1_like"/>
    <property type="match status" value="1"/>
</dbReference>
<keyword evidence="4" id="KW-1133">Transmembrane helix</keyword>
<dbReference type="OrthoDB" id="291597at2"/>
<keyword evidence="2 4" id="KW-0472">Membrane</keyword>
<evidence type="ECO:0000256" key="4">
    <source>
        <dbReference type="SAM" id="Phobius"/>
    </source>
</evidence>
<dbReference type="InterPro" id="IPR008756">
    <property type="entry name" value="Peptidase_M56"/>
</dbReference>
<keyword evidence="7" id="KW-1185">Reference proteome</keyword>
<protein>
    <submittedName>
        <fullName evidence="6">Antirepressor regulating drug resistance protein</fullName>
    </submittedName>
</protein>
<dbReference type="Proteomes" id="UP000027982">
    <property type="component" value="Chromosome"/>
</dbReference>
<dbReference type="InterPro" id="IPR011662">
    <property type="entry name" value="Secretin/TonB_short_N"/>
</dbReference>
<name>A0A068NTQ7_FIMGI</name>
<keyword evidence="3" id="KW-0998">Cell outer membrane</keyword>
<feature type="domain" description="Secretin/TonB short N-terminal" evidence="5">
    <location>
        <begin position="468"/>
        <end position="516"/>
    </location>
</feature>
<proteinExistence type="predicted"/>
<dbReference type="PANTHER" id="PTHR34978">
    <property type="entry name" value="POSSIBLE SENSOR-TRANSDUCER PROTEIN BLAR"/>
    <property type="match status" value="1"/>
</dbReference>
<accession>A0A068NTQ7</accession>
<dbReference type="eggNOG" id="COG4219">
    <property type="taxonomic scope" value="Bacteria"/>
</dbReference>
<dbReference type="Pfam" id="PF05569">
    <property type="entry name" value="Peptidase_M56"/>
    <property type="match status" value="1"/>
</dbReference>
<gene>
    <name evidence="6" type="ORF">OP10G_3560</name>
</gene>
<dbReference type="GO" id="GO:0019867">
    <property type="term" value="C:outer membrane"/>
    <property type="evidence" value="ECO:0007669"/>
    <property type="project" value="InterPro"/>
</dbReference>
<evidence type="ECO:0000313" key="7">
    <source>
        <dbReference type="Proteomes" id="UP000027982"/>
    </source>
</evidence>
<evidence type="ECO:0000256" key="3">
    <source>
        <dbReference type="ARBA" id="ARBA00023237"/>
    </source>
</evidence>
<keyword evidence="4" id="KW-0812">Transmembrane</keyword>
<organism evidence="6 7">
    <name type="scientific">Fimbriimonas ginsengisoli Gsoil 348</name>
    <dbReference type="NCBI Taxonomy" id="661478"/>
    <lineage>
        <taxon>Bacteria</taxon>
        <taxon>Bacillati</taxon>
        <taxon>Armatimonadota</taxon>
        <taxon>Fimbriimonadia</taxon>
        <taxon>Fimbriimonadales</taxon>
        <taxon>Fimbriimonadaceae</taxon>
        <taxon>Fimbriimonas</taxon>
    </lineage>
</organism>
<keyword evidence="1" id="KW-0813">Transport</keyword>
<dbReference type="InterPro" id="IPR052173">
    <property type="entry name" value="Beta-lactam_resp_regulator"/>
</dbReference>
<sequence>MTRDLFVALVLQSSLLFLMVWAIFQLAPAIPANAKAWIWRLAFLKPIVSLLPFAAITLHLLPAGIPEVILAKAPVVESMPLISGPPIPITQKAENLTFDPLSLLWLLGAAGMLGAGIVGRLRAGHIVLHARPVTDAYLLDLLQEFGGASGTADQLALVCSRSIQSPMVVGGRKATIVLPASTLESGSPSDAKLMLLHELAHVRRRDLSWLGLIWLVQSLFFFNPIVWLAARCARQDHESATDRHTAQWSGVPIQTYADMLLRASVVARPSLVPGALPMSESYRTIRRRLNAMKHFDSKPSLARKSAIGALALVTLCALPMYNLAEASSPQQGPPLEVRGRVEAGDAGRPDVISAEFQSYDARTALQMLCEYSHKSYSIDPVLKGTVTVDLRNVTFETALQMLLRQIDGTFRNKKGVYVMTYQGPSVTAPPFSGPTFSGHVAPSKPVTFKCDRMDLRAALRMLFQLRPTNYTIDPAVQGVVTVSVREVTLDVALTTLLKNSNATYRLDKGVYLVVPRSTPKKK</sequence>
<evidence type="ECO:0000256" key="2">
    <source>
        <dbReference type="ARBA" id="ARBA00023136"/>
    </source>
</evidence>
<evidence type="ECO:0000256" key="1">
    <source>
        <dbReference type="ARBA" id="ARBA00022448"/>
    </source>
</evidence>
<dbReference type="AlphaFoldDB" id="A0A068NTQ7"/>
<reference evidence="6 7" key="1">
    <citation type="journal article" date="2014" name="PLoS ONE">
        <title>The first complete genome sequence of the class fimbriimonadia in the phylum armatimonadetes.</title>
        <authorList>
            <person name="Hu Z.Y."/>
            <person name="Wang Y.Z."/>
            <person name="Im W.T."/>
            <person name="Wang S.Y."/>
            <person name="Zhao G.P."/>
            <person name="Zheng H.J."/>
            <person name="Quan Z.X."/>
        </authorList>
    </citation>
    <scope>NUCLEOTIDE SEQUENCE [LARGE SCALE GENOMIC DNA]</scope>
    <source>
        <strain evidence="6">Gsoil 348</strain>
    </source>
</reference>
<dbReference type="STRING" id="661478.OP10G_3560"/>
<feature type="domain" description="Secretin/TonB short N-terminal" evidence="5">
    <location>
        <begin position="374"/>
        <end position="422"/>
    </location>
</feature>
<feature type="transmembrane region" description="Helical" evidence="4">
    <location>
        <begin position="209"/>
        <end position="230"/>
    </location>
</feature>
<evidence type="ECO:0000259" key="5">
    <source>
        <dbReference type="SMART" id="SM00965"/>
    </source>
</evidence>
<feature type="transmembrane region" description="Helical" evidence="4">
    <location>
        <begin position="103"/>
        <end position="121"/>
    </location>
</feature>
<dbReference type="Gene3D" id="3.30.1370.130">
    <property type="match status" value="2"/>
</dbReference>
<feature type="transmembrane region" description="Helical" evidence="4">
    <location>
        <begin position="42"/>
        <end position="61"/>
    </location>
</feature>
<dbReference type="PANTHER" id="PTHR34978:SF3">
    <property type="entry name" value="SLR0241 PROTEIN"/>
    <property type="match status" value="1"/>
</dbReference>
<dbReference type="KEGG" id="fgi:OP10G_3560"/>
<dbReference type="RefSeq" id="WP_038473296.1">
    <property type="nucleotide sequence ID" value="NZ_CP007139.1"/>
</dbReference>
<evidence type="ECO:0000313" key="6">
    <source>
        <dbReference type="EMBL" id="AIE86928.1"/>
    </source>
</evidence>
<dbReference type="EMBL" id="CP007139">
    <property type="protein sequence ID" value="AIE86928.1"/>
    <property type="molecule type" value="Genomic_DNA"/>
</dbReference>